<dbReference type="HOGENOM" id="CLU_022515_2_0_1"/>
<dbReference type="InterPro" id="IPR003593">
    <property type="entry name" value="AAA+_ATPase"/>
</dbReference>
<dbReference type="FunFam" id="3.40.50.300:FF:001088">
    <property type="entry name" value="uncharacterized protein ycf45 isoform X2"/>
    <property type="match status" value="1"/>
</dbReference>
<dbReference type="SUPFAM" id="SSF52540">
    <property type="entry name" value="P-loop containing nucleoside triphosphate hydrolases"/>
    <property type="match status" value="1"/>
</dbReference>
<dbReference type="AlphaFoldDB" id="I1H2Y4"/>
<dbReference type="PANTHER" id="PTHR20953">
    <property type="entry name" value="KINASE-RELATED"/>
    <property type="match status" value="1"/>
</dbReference>
<sequence length="707" mass="76658">MLKALNPTPIRLRPACRTPSPGCARAARRRATGCTRNRAIPQQPPVRRPSGDRCVPWRGAGPAGPAAAPASPVAAPAPGAGAGAGARGELEAFLEVVPARMRRDLAMHPEVRELVEVVMDLGRRPLARFPSGDWVISDQPVTADDLRQAVSKVGNFSEDNRSGINHSLHRISAIRNRKAHIIGLTCRVGRAISGSAEMIRDLVVGGGSILVIGPPGVGKTTLIREIARILADEGKKRVIIVDTSNEIGGDGDVPHSGIGRSRRMQVPKVTMQHNVMIEAVENHMPEVIVIDEIGTELEALAASTIAQRGVQLVGTAHGVTIESIIKNPCLQMLVGGIESVTLGDEEAKKRKVQKTILERKGPPTFSCAVEMVSKTECRVHHKLETTVDAILAGKPPKFEARVMDSKATEPGASFVIPEMEYEMEPLPSCQEHLVTRTITSEDQFVDDFGSTRQTKSKSVPSDDYLDGHSGYTKKTKGKTYAAERPPVRVYTYQVSESDVLQVASVMGFDDELEITDDIGAANVILASSSEMKQNPWIRNVAKYHKLPIFVVKTNTMAQIVKAVKMIVGRDKLNAPSRKQPKVLEGEIEIDDDAPKRKPSLEEIDALEEARLAIEYIVIPGGEPVELLPRCSEIVARQLELVESYQLLAETFGTDPNSRLQILPVKITKKSSSQGAQGQTSTNKSASDLIVNENGGGFSFSRLPFLPK</sequence>
<feature type="region of interest" description="Disordered" evidence="3">
    <location>
        <begin position="29"/>
        <end position="84"/>
    </location>
</feature>
<dbReference type="InterPro" id="IPR027417">
    <property type="entry name" value="P-loop_NTPase"/>
</dbReference>
<feature type="region of interest" description="Disordered" evidence="3">
    <location>
        <begin position="449"/>
        <end position="470"/>
    </location>
</feature>
<dbReference type="InterPro" id="IPR034081">
    <property type="entry name" value="R3H_AAA"/>
</dbReference>
<dbReference type="FunCoup" id="I1H2Y4">
    <property type="interactions" value="31"/>
</dbReference>
<evidence type="ECO:0000256" key="3">
    <source>
        <dbReference type="SAM" id="MobiDB-lite"/>
    </source>
</evidence>
<keyword evidence="7" id="KW-1185">Reference proteome</keyword>
<dbReference type="GeneID" id="100823606"/>
<dbReference type="Pfam" id="PF19568">
    <property type="entry name" value="Spore_III_AA"/>
    <property type="match status" value="1"/>
</dbReference>
<feature type="domain" description="AAA+ ATPase" evidence="4">
    <location>
        <begin position="205"/>
        <end position="338"/>
    </location>
</feature>
<keyword evidence="1" id="KW-0547">Nucleotide-binding</keyword>
<organism evidence="6">
    <name type="scientific">Brachypodium distachyon</name>
    <name type="common">Purple false brome</name>
    <name type="synonym">Trachynia distachya</name>
    <dbReference type="NCBI Taxonomy" id="15368"/>
    <lineage>
        <taxon>Eukaryota</taxon>
        <taxon>Viridiplantae</taxon>
        <taxon>Streptophyta</taxon>
        <taxon>Embryophyta</taxon>
        <taxon>Tracheophyta</taxon>
        <taxon>Spermatophyta</taxon>
        <taxon>Magnoliopsida</taxon>
        <taxon>Liliopsida</taxon>
        <taxon>Poales</taxon>
        <taxon>Poaceae</taxon>
        <taxon>BOP clade</taxon>
        <taxon>Pooideae</taxon>
        <taxon>Stipodae</taxon>
        <taxon>Brachypodieae</taxon>
        <taxon>Brachypodium</taxon>
    </lineage>
</organism>
<reference evidence="5" key="2">
    <citation type="submission" date="2017-06" db="EMBL/GenBank/DDBJ databases">
        <title>WGS assembly of Brachypodium distachyon.</title>
        <authorList>
            <consortium name="The International Brachypodium Initiative"/>
            <person name="Lucas S."/>
            <person name="Harmon-Smith M."/>
            <person name="Lail K."/>
            <person name="Tice H."/>
            <person name="Grimwood J."/>
            <person name="Bruce D."/>
            <person name="Barry K."/>
            <person name="Shu S."/>
            <person name="Lindquist E."/>
            <person name="Wang M."/>
            <person name="Pitluck S."/>
            <person name="Vogel J.P."/>
            <person name="Garvin D.F."/>
            <person name="Mockler T.C."/>
            <person name="Schmutz J."/>
            <person name="Rokhsar D."/>
            <person name="Bevan M.W."/>
        </authorList>
    </citation>
    <scope>NUCLEOTIDE SEQUENCE</scope>
    <source>
        <strain evidence="5">Bd21</strain>
    </source>
</reference>
<accession>I1H2Y4</accession>
<dbReference type="PANTHER" id="PTHR20953:SF14">
    <property type="entry name" value="PROTEIN SEEDLING PLASTID DEVELOPMENT 1"/>
    <property type="match status" value="1"/>
</dbReference>
<dbReference type="SMART" id="SM00382">
    <property type="entry name" value="AAA"/>
    <property type="match status" value="1"/>
</dbReference>
<dbReference type="Proteomes" id="UP000008810">
    <property type="component" value="Chromosome 1"/>
</dbReference>
<dbReference type="STRING" id="15368.I1H2Y4"/>
<evidence type="ECO:0000256" key="1">
    <source>
        <dbReference type="ARBA" id="ARBA00022741"/>
    </source>
</evidence>
<evidence type="ECO:0000259" key="4">
    <source>
        <dbReference type="SMART" id="SM00382"/>
    </source>
</evidence>
<proteinExistence type="predicted"/>
<dbReference type="EMBL" id="CM000880">
    <property type="protein sequence ID" value="KQK20514.1"/>
    <property type="molecule type" value="Genomic_DNA"/>
</dbReference>
<dbReference type="eggNOG" id="ENOG502QQ4X">
    <property type="taxonomic scope" value="Eukaryota"/>
</dbReference>
<dbReference type="InterPro" id="IPR058670">
    <property type="entry name" value="PTPase_dom"/>
</dbReference>
<evidence type="ECO:0000313" key="7">
    <source>
        <dbReference type="Proteomes" id="UP000008810"/>
    </source>
</evidence>
<dbReference type="InterPro" id="IPR045735">
    <property type="entry name" value="Spore_III_AA_AAA+_ATPase"/>
</dbReference>
<dbReference type="EnsemblPlants" id="KQK20514">
    <property type="protein sequence ID" value="KQK20514"/>
    <property type="gene ID" value="BRADI_1g55007v3"/>
</dbReference>
<keyword evidence="2" id="KW-0067">ATP-binding</keyword>
<evidence type="ECO:0000313" key="5">
    <source>
        <dbReference type="EMBL" id="KQK20514.1"/>
    </source>
</evidence>
<feature type="compositionally biased region" description="Polar residues" evidence="3">
    <location>
        <begin position="450"/>
        <end position="459"/>
    </location>
</feature>
<evidence type="ECO:0000256" key="2">
    <source>
        <dbReference type="ARBA" id="ARBA00022840"/>
    </source>
</evidence>
<dbReference type="OMA" id="DRACTPW"/>
<evidence type="ECO:0000313" key="6">
    <source>
        <dbReference type="EnsemblPlants" id="KQK20514"/>
    </source>
</evidence>
<reference evidence="5 6" key="1">
    <citation type="journal article" date="2010" name="Nature">
        <title>Genome sequencing and analysis of the model grass Brachypodium distachyon.</title>
        <authorList>
            <consortium name="International Brachypodium Initiative"/>
        </authorList>
    </citation>
    <scope>NUCLEOTIDE SEQUENCE [LARGE SCALE GENOMIC DNA]</scope>
    <source>
        <strain evidence="5 6">Bd21</strain>
    </source>
</reference>
<dbReference type="OrthoDB" id="26838at2759"/>
<dbReference type="GO" id="GO:0005524">
    <property type="term" value="F:ATP binding"/>
    <property type="evidence" value="ECO:0007669"/>
    <property type="project" value="UniProtKB-KW"/>
</dbReference>
<protein>
    <recommendedName>
        <fullName evidence="4">AAA+ ATPase domain-containing protein</fullName>
    </recommendedName>
</protein>
<dbReference type="ExpressionAtlas" id="I1H2Y4">
    <property type="expression patterns" value="baseline"/>
</dbReference>
<dbReference type="KEGG" id="bdi:100823606"/>
<reference evidence="6" key="3">
    <citation type="submission" date="2018-08" db="UniProtKB">
        <authorList>
            <consortium name="EnsemblPlants"/>
        </authorList>
    </citation>
    <scope>IDENTIFICATION</scope>
    <source>
        <strain evidence="6">cv. Bd21</strain>
    </source>
</reference>
<dbReference type="CDD" id="cd00009">
    <property type="entry name" value="AAA"/>
    <property type="match status" value="1"/>
</dbReference>
<feature type="compositionally biased region" description="Low complexity" evidence="3">
    <location>
        <begin position="59"/>
        <end position="79"/>
    </location>
</feature>
<dbReference type="Gramene" id="KQK20514">
    <property type="protein sequence ID" value="KQK20514"/>
    <property type="gene ID" value="BRADI_1g55007v3"/>
</dbReference>
<dbReference type="RefSeq" id="XP_003557450.1">
    <property type="nucleotide sequence ID" value="XM_003557402.3"/>
</dbReference>
<gene>
    <name evidence="6" type="primary">LOC100823606</name>
    <name evidence="5" type="ORF">BRADI_1g55007v3</name>
</gene>
<name>I1H2Y4_BRADI</name>
<dbReference type="Gene3D" id="3.40.50.300">
    <property type="entry name" value="P-loop containing nucleotide triphosphate hydrolases"/>
    <property type="match status" value="1"/>
</dbReference>
<dbReference type="Pfam" id="PF25516">
    <property type="entry name" value="PTPase"/>
    <property type="match status" value="1"/>
</dbReference>
<dbReference type="CDD" id="cd02645">
    <property type="entry name" value="R3H_AAA"/>
    <property type="match status" value="1"/>
</dbReference>